<accession>A0ABP5S0V3</accession>
<name>A0ABP5S0V3_9ACTN</name>
<gene>
    <name evidence="1" type="ORF">GCM10010430_79410</name>
</gene>
<reference evidence="2" key="1">
    <citation type="journal article" date="2019" name="Int. J. Syst. Evol. Microbiol.">
        <title>The Global Catalogue of Microorganisms (GCM) 10K type strain sequencing project: providing services to taxonomists for standard genome sequencing and annotation.</title>
        <authorList>
            <consortium name="The Broad Institute Genomics Platform"/>
            <consortium name="The Broad Institute Genome Sequencing Center for Infectious Disease"/>
            <person name="Wu L."/>
            <person name="Ma J."/>
        </authorList>
    </citation>
    <scope>NUCLEOTIDE SEQUENCE [LARGE SCALE GENOMIC DNA]</scope>
    <source>
        <strain evidence="2">JCM 7356</strain>
    </source>
</reference>
<dbReference type="RefSeq" id="WP_344641431.1">
    <property type="nucleotide sequence ID" value="NZ_BAAATR010000087.1"/>
</dbReference>
<keyword evidence="2" id="KW-1185">Reference proteome</keyword>
<protein>
    <submittedName>
        <fullName evidence="1">Uncharacterized protein</fullName>
    </submittedName>
</protein>
<evidence type="ECO:0000313" key="1">
    <source>
        <dbReference type="EMBL" id="GAA2281488.1"/>
    </source>
</evidence>
<dbReference type="EMBL" id="BAAATR010000087">
    <property type="protein sequence ID" value="GAA2281488.1"/>
    <property type="molecule type" value="Genomic_DNA"/>
</dbReference>
<evidence type="ECO:0000313" key="2">
    <source>
        <dbReference type="Proteomes" id="UP001500305"/>
    </source>
</evidence>
<comment type="caution">
    <text evidence="1">The sequence shown here is derived from an EMBL/GenBank/DDBJ whole genome shotgun (WGS) entry which is preliminary data.</text>
</comment>
<dbReference type="Proteomes" id="UP001500305">
    <property type="component" value="Unassembled WGS sequence"/>
</dbReference>
<organism evidence="1 2">
    <name type="scientific">Kitasatospora cystarginea</name>
    <dbReference type="NCBI Taxonomy" id="58350"/>
    <lineage>
        <taxon>Bacteria</taxon>
        <taxon>Bacillati</taxon>
        <taxon>Actinomycetota</taxon>
        <taxon>Actinomycetes</taxon>
        <taxon>Kitasatosporales</taxon>
        <taxon>Streptomycetaceae</taxon>
        <taxon>Kitasatospora</taxon>
    </lineage>
</organism>
<sequence>MPTDHPAQGENTMTYQLEAIRATIDERLREAREYRLVRAVRLKNRAERATQRARQALTSLAA</sequence>
<proteinExistence type="predicted"/>